<accession>A0AAD9RFC7</accession>
<organism evidence="2 3">
    <name type="scientific">Odynerus spinipes</name>
    <dbReference type="NCBI Taxonomy" id="1348599"/>
    <lineage>
        <taxon>Eukaryota</taxon>
        <taxon>Metazoa</taxon>
        <taxon>Ecdysozoa</taxon>
        <taxon>Arthropoda</taxon>
        <taxon>Hexapoda</taxon>
        <taxon>Insecta</taxon>
        <taxon>Pterygota</taxon>
        <taxon>Neoptera</taxon>
        <taxon>Endopterygota</taxon>
        <taxon>Hymenoptera</taxon>
        <taxon>Apocrita</taxon>
        <taxon>Aculeata</taxon>
        <taxon>Vespoidea</taxon>
        <taxon>Vespidae</taxon>
        <taxon>Eumeninae</taxon>
        <taxon>Odynerus</taxon>
    </lineage>
</organism>
<dbReference type="PANTHER" id="PTHR23022:SF134">
    <property type="entry name" value="TRANSPOSABLE ELEMENT TC1 TRANSPOSASE"/>
    <property type="match status" value="1"/>
</dbReference>
<evidence type="ECO:0000313" key="2">
    <source>
        <dbReference type="EMBL" id="KAK2578395.1"/>
    </source>
</evidence>
<dbReference type="AlphaFoldDB" id="A0AAD9RFC7"/>
<dbReference type="EMBL" id="JAIFRP010000336">
    <property type="protein sequence ID" value="KAK2578395.1"/>
    <property type="molecule type" value="Genomic_DNA"/>
</dbReference>
<keyword evidence="3" id="KW-1185">Reference proteome</keyword>
<evidence type="ECO:0000259" key="1">
    <source>
        <dbReference type="Pfam" id="PF13358"/>
    </source>
</evidence>
<dbReference type="PANTHER" id="PTHR23022">
    <property type="entry name" value="TRANSPOSABLE ELEMENT-RELATED"/>
    <property type="match status" value="1"/>
</dbReference>
<dbReference type="Pfam" id="PF13358">
    <property type="entry name" value="DDE_3"/>
    <property type="match status" value="1"/>
</dbReference>
<reference evidence="2" key="1">
    <citation type="submission" date="2021-08" db="EMBL/GenBank/DDBJ databases">
        <authorList>
            <person name="Misof B."/>
            <person name="Oliver O."/>
            <person name="Podsiadlowski L."/>
            <person name="Donath A."/>
            <person name="Peters R."/>
            <person name="Mayer C."/>
            <person name="Rust J."/>
            <person name="Gunkel S."/>
            <person name="Lesny P."/>
            <person name="Martin S."/>
            <person name="Oeyen J.P."/>
            <person name="Petersen M."/>
            <person name="Panagiotis P."/>
            <person name="Wilbrandt J."/>
            <person name="Tanja T."/>
        </authorList>
    </citation>
    <scope>NUCLEOTIDE SEQUENCE</scope>
    <source>
        <strain evidence="2">GBR_01_08_01A</strain>
        <tissue evidence="2">Thorax + abdomen</tissue>
    </source>
</reference>
<dbReference type="GO" id="GO:0003676">
    <property type="term" value="F:nucleic acid binding"/>
    <property type="evidence" value="ECO:0007669"/>
    <property type="project" value="InterPro"/>
</dbReference>
<sequence>MTKSNVRRPVGERVNVRYVKPTVKFGSGNVMVWGCFSRNGPGPIIQIKQIMDRFVYREILQNHMLTFANEQMPIEWLFQHDNDPKHSSKLIKNFVTEENINVVKWPSQSPDLNPIEHMWSYIKRQLGSHSYTNTTELMEQIEKIWSEIPVEFCLRLIASMPRRCHAVIKSKGYPTSY</sequence>
<dbReference type="Gene3D" id="3.30.420.10">
    <property type="entry name" value="Ribonuclease H-like superfamily/Ribonuclease H"/>
    <property type="match status" value="1"/>
</dbReference>
<reference evidence="2" key="2">
    <citation type="journal article" date="2023" name="Commun. Biol.">
        <title>Intrasexual cuticular hydrocarbon dimorphism in a wasp sheds light on hydrocarbon biosynthesis genes in Hymenoptera.</title>
        <authorList>
            <person name="Moris V.C."/>
            <person name="Podsiadlowski L."/>
            <person name="Martin S."/>
            <person name="Oeyen J.P."/>
            <person name="Donath A."/>
            <person name="Petersen M."/>
            <person name="Wilbrandt J."/>
            <person name="Misof B."/>
            <person name="Liedtke D."/>
            <person name="Thamm M."/>
            <person name="Scheiner R."/>
            <person name="Schmitt T."/>
            <person name="Niehuis O."/>
        </authorList>
    </citation>
    <scope>NUCLEOTIDE SEQUENCE</scope>
    <source>
        <strain evidence="2">GBR_01_08_01A</strain>
    </source>
</reference>
<feature type="domain" description="Tc1-like transposase DDE" evidence="1">
    <location>
        <begin position="28"/>
        <end position="135"/>
    </location>
</feature>
<dbReference type="Proteomes" id="UP001258017">
    <property type="component" value="Unassembled WGS sequence"/>
</dbReference>
<dbReference type="InterPro" id="IPR036397">
    <property type="entry name" value="RNaseH_sf"/>
</dbReference>
<gene>
    <name evidence="2" type="ORF">KPH14_011600</name>
</gene>
<protein>
    <recommendedName>
        <fullName evidence="1">Tc1-like transposase DDE domain-containing protein</fullName>
    </recommendedName>
</protein>
<evidence type="ECO:0000313" key="3">
    <source>
        <dbReference type="Proteomes" id="UP001258017"/>
    </source>
</evidence>
<dbReference type="InterPro" id="IPR038717">
    <property type="entry name" value="Tc1-like_DDE_dom"/>
</dbReference>
<name>A0AAD9RFC7_9HYME</name>
<proteinExistence type="predicted"/>
<dbReference type="InterPro" id="IPR052338">
    <property type="entry name" value="Transposase_5"/>
</dbReference>
<comment type="caution">
    <text evidence="2">The sequence shown here is derived from an EMBL/GenBank/DDBJ whole genome shotgun (WGS) entry which is preliminary data.</text>
</comment>